<evidence type="ECO:0000313" key="3">
    <source>
        <dbReference type="Proteomes" id="UP000612362"/>
    </source>
</evidence>
<dbReference type="Proteomes" id="UP000612362">
    <property type="component" value="Unassembled WGS sequence"/>
</dbReference>
<keyword evidence="1" id="KW-0472">Membrane</keyword>
<keyword evidence="1" id="KW-1133">Transmembrane helix</keyword>
<accession>A0A8J3IC07</accession>
<protein>
    <submittedName>
        <fullName evidence="2">Uncharacterized protein</fullName>
    </submittedName>
</protein>
<reference evidence="2" key="1">
    <citation type="submission" date="2020-10" db="EMBL/GenBank/DDBJ databases">
        <title>Taxonomic study of unclassified bacteria belonging to the class Ktedonobacteria.</title>
        <authorList>
            <person name="Yabe S."/>
            <person name="Wang C.M."/>
            <person name="Zheng Y."/>
            <person name="Sakai Y."/>
            <person name="Cavaletti L."/>
            <person name="Monciardini P."/>
            <person name="Donadio S."/>
        </authorList>
    </citation>
    <scope>NUCLEOTIDE SEQUENCE</scope>
    <source>
        <strain evidence="2">SOSP1-1</strain>
    </source>
</reference>
<feature type="transmembrane region" description="Helical" evidence="1">
    <location>
        <begin position="43"/>
        <end position="61"/>
    </location>
</feature>
<evidence type="ECO:0000313" key="2">
    <source>
        <dbReference type="EMBL" id="GHO49309.1"/>
    </source>
</evidence>
<name>A0A8J3IC07_9CHLR</name>
<keyword evidence="3" id="KW-1185">Reference proteome</keyword>
<organism evidence="2 3">
    <name type="scientific">Ktedonospora formicarum</name>
    <dbReference type="NCBI Taxonomy" id="2778364"/>
    <lineage>
        <taxon>Bacteria</taxon>
        <taxon>Bacillati</taxon>
        <taxon>Chloroflexota</taxon>
        <taxon>Ktedonobacteria</taxon>
        <taxon>Ktedonobacterales</taxon>
        <taxon>Ktedonobacteraceae</taxon>
        <taxon>Ktedonospora</taxon>
    </lineage>
</organism>
<gene>
    <name evidence="2" type="ORF">KSX_74720</name>
</gene>
<dbReference type="EMBL" id="BNJF01000005">
    <property type="protein sequence ID" value="GHO49309.1"/>
    <property type="molecule type" value="Genomic_DNA"/>
</dbReference>
<proteinExistence type="predicted"/>
<dbReference type="AlphaFoldDB" id="A0A8J3IC07"/>
<comment type="caution">
    <text evidence="2">The sequence shown here is derived from an EMBL/GenBank/DDBJ whole genome shotgun (WGS) entry which is preliminary data.</text>
</comment>
<keyword evidence="1" id="KW-0812">Transmembrane</keyword>
<evidence type="ECO:0000256" key="1">
    <source>
        <dbReference type="SAM" id="Phobius"/>
    </source>
</evidence>
<sequence>MYYWSHIESQTRSDLAHTQGCQYPFLAYGPRYSHYLLLDPQLFPARSLYMLTILINFVMIGQQSKQTALWIDTHALLQVAGDPE</sequence>